<dbReference type="PATRIC" id="fig|1566026.4.peg.382"/>
<organism evidence="7 8">
    <name type="scientific">Roseivirga seohaensis subsp. aquiponti</name>
    <dbReference type="NCBI Taxonomy" id="1566026"/>
    <lineage>
        <taxon>Bacteria</taxon>
        <taxon>Pseudomonadati</taxon>
        <taxon>Bacteroidota</taxon>
        <taxon>Cytophagia</taxon>
        <taxon>Cytophagales</taxon>
        <taxon>Roseivirgaceae</taxon>
        <taxon>Roseivirga</taxon>
    </lineage>
</organism>
<dbReference type="GO" id="GO:0016987">
    <property type="term" value="F:sigma factor activity"/>
    <property type="evidence" value="ECO:0007669"/>
    <property type="project" value="UniProtKB-KW"/>
</dbReference>
<dbReference type="EMBL" id="JSVA01000010">
    <property type="protein sequence ID" value="KOF02731.1"/>
    <property type="molecule type" value="Genomic_DNA"/>
</dbReference>
<dbReference type="AlphaFoldDB" id="A0A0L8AKH1"/>
<dbReference type="GO" id="GO:0006352">
    <property type="term" value="P:DNA-templated transcription initiation"/>
    <property type="evidence" value="ECO:0007669"/>
    <property type="project" value="InterPro"/>
</dbReference>
<dbReference type="Proteomes" id="UP000036908">
    <property type="component" value="Unassembled WGS sequence"/>
</dbReference>
<dbReference type="InterPro" id="IPR036388">
    <property type="entry name" value="WH-like_DNA-bd_sf"/>
</dbReference>
<proteinExistence type="inferred from homology"/>
<sequence length="193" mass="22584">MLQIKKSKSEEKLIEACRKGDRKAQCELYEKYAPLMYSVCRRYVIELQEAEDVLVCGFTKVFRKIDQFTGEGSFEGWIRRIMVNESLTYIRRNKSMFLEVEIEKAEREPDYQQLHNQLEVEDLHKMIDLLPTGYKTVFNLYAIEGFSHKEIAEKLGISENTSKSQLSRARAHLQKMLVQAEDSMEVKLMSNEG</sequence>
<keyword evidence="4" id="KW-0804">Transcription</keyword>
<feature type="domain" description="RNA polymerase sigma factor 70 region 4 type 2" evidence="6">
    <location>
        <begin position="122"/>
        <end position="173"/>
    </location>
</feature>
<comment type="caution">
    <text evidence="7">The sequence shown here is derived from an EMBL/GenBank/DDBJ whole genome shotgun (WGS) entry which is preliminary data.</text>
</comment>
<evidence type="ECO:0000259" key="6">
    <source>
        <dbReference type="Pfam" id="PF08281"/>
    </source>
</evidence>
<dbReference type="CDD" id="cd06171">
    <property type="entry name" value="Sigma70_r4"/>
    <property type="match status" value="1"/>
</dbReference>
<reference evidence="8" key="1">
    <citation type="submission" date="2014-11" db="EMBL/GenBank/DDBJ databases">
        <title>Genome sequencing of Roseivirga sp. D-25.</title>
        <authorList>
            <person name="Selvaratnam C."/>
            <person name="Thevarajoo S."/>
            <person name="Goh K.M."/>
            <person name="Eee R."/>
            <person name="Chan K.-G."/>
            <person name="Chong C.S."/>
        </authorList>
    </citation>
    <scope>NUCLEOTIDE SEQUENCE [LARGE SCALE GENOMIC DNA]</scope>
    <source>
        <strain evidence="8">D-25</strain>
    </source>
</reference>
<feature type="domain" description="RNA polymerase sigma-70 region 2" evidence="5">
    <location>
        <begin position="28"/>
        <end position="94"/>
    </location>
</feature>
<comment type="similarity">
    <text evidence="1">Belongs to the sigma-70 factor family. ECF subfamily.</text>
</comment>
<evidence type="ECO:0000256" key="1">
    <source>
        <dbReference type="ARBA" id="ARBA00010641"/>
    </source>
</evidence>
<dbReference type="PANTHER" id="PTHR43133">
    <property type="entry name" value="RNA POLYMERASE ECF-TYPE SIGMA FACTO"/>
    <property type="match status" value="1"/>
</dbReference>
<dbReference type="Pfam" id="PF04542">
    <property type="entry name" value="Sigma70_r2"/>
    <property type="match status" value="1"/>
</dbReference>
<dbReference type="InterPro" id="IPR013324">
    <property type="entry name" value="RNA_pol_sigma_r3/r4-like"/>
</dbReference>
<evidence type="ECO:0000256" key="3">
    <source>
        <dbReference type="ARBA" id="ARBA00023082"/>
    </source>
</evidence>
<dbReference type="OrthoDB" id="941544at2"/>
<keyword evidence="3" id="KW-0731">Sigma factor</keyword>
<dbReference type="Pfam" id="PF08281">
    <property type="entry name" value="Sigma70_r4_2"/>
    <property type="match status" value="1"/>
</dbReference>
<dbReference type="Gene3D" id="1.10.1740.10">
    <property type="match status" value="1"/>
</dbReference>
<dbReference type="InterPro" id="IPR013325">
    <property type="entry name" value="RNA_pol_sigma_r2"/>
</dbReference>
<evidence type="ECO:0000313" key="7">
    <source>
        <dbReference type="EMBL" id="KOF02731.1"/>
    </source>
</evidence>
<dbReference type="PANTHER" id="PTHR43133:SF46">
    <property type="entry name" value="RNA POLYMERASE SIGMA-70 FACTOR ECF SUBFAMILY"/>
    <property type="match status" value="1"/>
</dbReference>
<dbReference type="SUPFAM" id="SSF88946">
    <property type="entry name" value="Sigma2 domain of RNA polymerase sigma factors"/>
    <property type="match status" value="1"/>
</dbReference>
<evidence type="ECO:0000259" key="5">
    <source>
        <dbReference type="Pfam" id="PF04542"/>
    </source>
</evidence>
<evidence type="ECO:0000313" key="8">
    <source>
        <dbReference type="Proteomes" id="UP000036908"/>
    </source>
</evidence>
<accession>A0A0L8AKH1</accession>
<dbReference type="InterPro" id="IPR039425">
    <property type="entry name" value="RNA_pol_sigma-70-like"/>
</dbReference>
<dbReference type="InterPro" id="IPR007627">
    <property type="entry name" value="RNA_pol_sigma70_r2"/>
</dbReference>
<evidence type="ECO:0000256" key="4">
    <source>
        <dbReference type="ARBA" id="ARBA00023163"/>
    </source>
</evidence>
<dbReference type="GO" id="GO:0003677">
    <property type="term" value="F:DNA binding"/>
    <property type="evidence" value="ECO:0007669"/>
    <property type="project" value="InterPro"/>
</dbReference>
<name>A0A0L8AKH1_9BACT</name>
<dbReference type="InterPro" id="IPR014284">
    <property type="entry name" value="RNA_pol_sigma-70_dom"/>
</dbReference>
<dbReference type="SUPFAM" id="SSF88659">
    <property type="entry name" value="Sigma3 and sigma4 domains of RNA polymerase sigma factors"/>
    <property type="match status" value="1"/>
</dbReference>
<dbReference type="NCBIfam" id="TIGR02937">
    <property type="entry name" value="sigma70-ECF"/>
    <property type="match status" value="1"/>
</dbReference>
<dbReference type="InterPro" id="IPR013249">
    <property type="entry name" value="RNA_pol_sigma70_r4_t2"/>
</dbReference>
<evidence type="ECO:0000256" key="2">
    <source>
        <dbReference type="ARBA" id="ARBA00023015"/>
    </source>
</evidence>
<protein>
    <submittedName>
        <fullName evidence="7">RNA polymerase sigma-70 factor</fullName>
    </submittedName>
</protein>
<dbReference type="Gene3D" id="1.10.10.10">
    <property type="entry name" value="Winged helix-like DNA-binding domain superfamily/Winged helix DNA-binding domain"/>
    <property type="match status" value="1"/>
</dbReference>
<keyword evidence="8" id="KW-1185">Reference proteome</keyword>
<dbReference type="RefSeq" id="WP_053223676.1">
    <property type="nucleotide sequence ID" value="NZ_JSVA01000010.1"/>
</dbReference>
<gene>
    <name evidence="7" type="ORF">OB69_10485</name>
</gene>
<keyword evidence="2" id="KW-0805">Transcription regulation</keyword>